<dbReference type="InterPro" id="IPR051312">
    <property type="entry name" value="Diverse_Substr_Oxidored"/>
</dbReference>
<evidence type="ECO:0000256" key="2">
    <source>
        <dbReference type="ARBA" id="ARBA00022827"/>
    </source>
</evidence>
<reference evidence="5 6" key="1">
    <citation type="submission" date="2020-12" db="EMBL/GenBank/DDBJ databases">
        <title>FDA dAtabase for Regulatory Grade micrObial Sequences (FDA-ARGOS): Supporting development and validation of Infectious Disease Dx tests.</title>
        <authorList>
            <person name="Sproer C."/>
            <person name="Gronow S."/>
            <person name="Severitt S."/>
            <person name="Schroder I."/>
            <person name="Tallon L."/>
            <person name="Sadzewicz L."/>
            <person name="Zhao X."/>
            <person name="Boylan J."/>
            <person name="Ott S."/>
            <person name="Bowen H."/>
            <person name="Vavikolanu K."/>
            <person name="Mehta A."/>
            <person name="Aluvathingal J."/>
            <person name="Nadendla S."/>
            <person name="Lowell S."/>
            <person name="Myers T."/>
            <person name="Yan Y."/>
            <person name="Sichtig H."/>
        </authorList>
    </citation>
    <scope>NUCLEOTIDE SEQUENCE [LARGE SCALE GENOMIC DNA]</scope>
    <source>
        <strain evidence="5 6">FDAARGOS_909</strain>
    </source>
</reference>
<dbReference type="GO" id="GO:0071949">
    <property type="term" value="F:FAD binding"/>
    <property type="evidence" value="ECO:0007669"/>
    <property type="project" value="InterPro"/>
</dbReference>
<dbReference type="RefSeq" id="WP_183018357.1">
    <property type="nucleotide sequence ID" value="NZ_CP065668.1"/>
</dbReference>
<keyword evidence="1" id="KW-0285">Flavoprotein</keyword>
<sequence length="276" mass="29411">MKPARFDYERPADLGAALALLRQQDAVVKIVAGSQSLGPMLNLRLVQPDLLVDITGLPELKRVEIGDTHIVIGACVTHADIEDGRALDAGDATGAVLSLVARGIAYRAVRNRGTLGGSIVHADPSADWISSLCALGAEVVIAGAGERRTMPLADFMTGVFEVDLASDEMLEAVRIPRLSRQARWGYHKLCRKTGEFAHAIGVVLHDPERSVCRVVLGATESRPIVVAQAEGLFGEGRTLRTQAAHALLVDAGHVDALHNQTHLAALKRAALKAQQP</sequence>
<dbReference type="GO" id="GO:0016491">
    <property type="term" value="F:oxidoreductase activity"/>
    <property type="evidence" value="ECO:0007669"/>
    <property type="project" value="UniProtKB-KW"/>
</dbReference>
<dbReference type="EMBL" id="CP065668">
    <property type="protein sequence ID" value="QPS11329.1"/>
    <property type="molecule type" value="Genomic_DNA"/>
</dbReference>
<protein>
    <submittedName>
        <fullName evidence="5">FAD binding domain-containing protein</fullName>
    </submittedName>
</protein>
<evidence type="ECO:0000313" key="6">
    <source>
        <dbReference type="Proteomes" id="UP000594778"/>
    </source>
</evidence>
<dbReference type="InterPro" id="IPR016167">
    <property type="entry name" value="FAD-bd_PCMH_sub1"/>
</dbReference>
<keyword evidence="3" id="KW-0560">Oxidoreductase</keyword>
<gene>
    <name evidence="5" type="ORF">I6G66_15565</name>
</gene>
<dbReference type="Gene3D" id="3.30.43.10">
    <property type="entry name" value="Uridine Diphospho-n-acetylenolpyruvylglucosamine Reductase, domain 2"/>
    <property type="match status" value="1"/>
</dbReference>
<dbReference type="InterPro" id="IPR036318">
    <property type="entry name" value="FAD-bd_PCMH-like_sf"/>
</dbReference>
<evidence type="ECO:0000256" key="3">
    <source>
        <dbReference type="ARBA" id="ARBA00023002"/>
    </source>
</evidence>
<dbReference type="PANTHER" id="PTHR42659:SF2">
    <property type="entry name" value="XANTHINE DEHYDROGENASE SUBUNIT C-RELATED"/>
    <property type="match status" value="1"/>
</dbReference>
<dbReference type="Gene3D" id="3.30.465.10">
    <property type="match status" value="1"/>
</dbReference>
<proteinExistence type="predicted"/>
<evidence type="ECO:0000259" key="4">
    <source>
        <dbReference type="PROSITE" id="PS51387"/>
    </source>
</evidence>
<dbReference type="InterPro" id="IPR002346">
    <property type="entry name" value="Mopterin_DH_FAD-bd"/>
</dbReference>
<accession>A0A7T2S9J0</accession>
<feature type="domain" description="FAD-binding PCMH-type" evidence="4">
    <location>
        <begin position="1"/>
        <end position="180"/>
    </location>
</feature>
<dbReference type="PANTHER" id="PTHR42659">
    <property type="entry name" value="XANTHINE DEHYDROGENASE SUBUNIT C-RELATED"/>
    <property type="match status" value="1"/>
</dbReference>
<dbReference type="Proteomes" id="UP000594778">
    <property type="component" value="Chromosome"/>
</dbReference>
<organism evidence="5 6">
    <name type="scientific">Delftia acidovorans</name>
    <name type="common">Pseudomonas acidovorans</name>
    <name type="synonym">Comamonas acidovorans</name>
    <dbReference type="NCBI Taxonomy" id="80866"/>
    <lineage>
        <taxon>Bacteria</taxon>
        <taxon>Pseudomonadati</taxon>
        <taxon>Pseudomonadota</taxon>
        <taxon>Betaproteobacteria</taxon>
        <taxon>Burkholderiales</taxon>
        <taxon>Comamonadaceae</taxon>
        <taxon>Delftia</taxon>
    </lineage>
</organism>
<name>A0A7T2S9J0_DELAC</name>
<dbReference type="InterPro" id="IPR016166">
    <property type="entry name" value="FAD-bd_PCMH"/>
</dbReference>
<dbReference type="SUPFAM" id="SSF56176">
    <property type="entry name" value="FAD-binding/transporter-associated domain-like"/>
    <property type="match status" value="1"/>
</dbReference>
<dbReference type="Pfam" id="PF00941">
    <property type="entry name" value="FAD_binding_5"/>
    <property type="match status" value="1"/>
</dbReference>
<dbReference type="PROSITE" id="PS51387">
    <property type="entry name" value="FAD_PCMH"/>
    <property type="match status" value="1"/>
</dbReference>
<dbReference type="AlphaFoldDB" id="A0A7T2S9J0"/>
<evidence type="ECO:0000256" key="1">
    <source>
        <dbReference type="ARBA" id="ARBA00022630"/>
    </source>
</evidence>
<keyword evidence="2" id="KW-0274">FAD</keyword>
<dbReference type="InterPro" id="IPR016169">
    <property type="entry name" value="FAD-bd_PCMH_sub2"/>
</dbReference>
<evidence type="ECO:0000313" key="5">
    <source>
        <dbReference type="EMBL" id="QPS11329.1"/>
    </source>
</evidence>